<name>A0AAQ1UP87_9BACT</name>
<protein>
    <submittedName>
        <fullName evidence="1">Uncharacterized protein</fullName>
    </submittedName>
</protein>
<gene>
    <name evidence="1" type="ORF">NCTC13063_02437</name>
</gene>
<evidence type="ECO:0000313" key="2">
    <source>
        <dbReference type="Proteomes" id="UP000255283"/>
    </source>
</evidence>
<sequence length="68" mass="7897">MHHPERKNVFERQKSRSDFPIRALRQCERAPLSVSNRPDEQLKVALLHSHCGLLSLVFGIFRPLFEAS</sequence>
<dbReference type="Proteomes" id="UP000255283">
    <property type="component" value="Unassembled WGS sequence"/>
</dbReference>
<accession>A0AAQ1UP87</accession>
<proteinExistence type="predicted"/>
<organism evidence="1 2">
    <name type="scientific">Segatella buccae</name>
    <dbReference type="NCBI Taxonomy" id="28126"/>
    <lineage>
        <taxon>Bacteria</taxon>
        <taxon>Pseudomonadati</taxon>
        <taxon>Bacteroidota</taxon>
        <taxon>Bacteroidia</taxon>
        <taxon>Bacteroidales</taxon>
        <taxon>Prevotellaceae</taxon>
        <taxon>Segatella</taxon>
    </lineage>
</organism>
<dbReference type="AlphaFoldDB" id="A0AAQ1UP87"/>
<dbReference type="EMBL" id="UGTJ01000002">
    <property type="protein sequence ID" value="SUB96666.1"/>
    <property type="molecule type" value="Genomic_DNA"/>
</dbReference>
<reference evidence="1 2" key="1">
    <citation type="submission" date="2018-06" db="EMBL/GenBank/DDBJ databases">
        <authorList>
            <consortium name="Pathogen Informatics"/>
            <person name="Doyle S."/>
        </authorList>
    </citation>
    <scope>NUCLEOTIDE SEQUENCE [LARGE SCALE GENOMIC DNA]</scope>
    <source>
        <strain evidence="1 2">NCTC13063</strain>
    </source>
</reference>
<comment type="caution">
    <text evidence="1">The sequence shown here is derived from an EMBL/GenBank/DDBJ whole genome shotgun (WGS) entry which is preliminary data.</text>
</comment>
<evidence type="ECO:0000313" key="1">
    <source>
        <dbReference type="EMBL" id="SUB96666.1"/>
    </source>
</evidence>